<dbReference type="Pfam" id="PF00394">
    <property type="entry name" value="Cu-oxidase"/>
    <property type="match status" value="1"/>
</dbReference>
<dbReference type="GO" id="GO:0016491">
    <property type="term" value="F:oxidoreductase activity"/>
    <property type="evidence" value="ECO:0007669"/>
    <property type="project" value="UniProtKB-KW"/>
</dbReference>
<feature type="non-terminal residue" evidence="9">
    <location>
        <position position="580"/>
    </location>
</feature>
<dbReference type="Pfam" id="PF07731">
    <property type="entry name" value="Cu-oxidase_2"/>
    <property type="match status" value="1"/>
</dbReference>
<dbReference type="Pfam" id="PF07732">
    <property type="entry name" value="Cu-oxidase_3"/>
    <property type="match status" value="1"/>
</dbReference>
<feature type="signal peptide" evidence="5">
    <location>
        <begin position="1"/>
        <end position="20"/>
    </location>
</feature>
<dbReference type="CDD" id="cd13901">
    <property type="entry name" value="CuRO_3_MaLCC_like"/>
    <property type="match status" value="1"/>
</dbReference>
<dbReference type="SUPFAM" id="SSF49503">
    <property type="entry name" value="Cupredoxins"/>
    <property type="match status" value="3"/>
</dbReference>
<evidence type="ECO:0000256" key="1">
    <source>
        <dbReference type="ARBA" id="ARBA00010609"/>
    </source>
</evidence>
<evidence type="ECO:0000313" key="10">
    <source>
        <dbReference type="Proteomes" id="UP000258309"/>
    </source>
</evidence>
<dbReference type="Gene3D" id="2.60.40.420">
    <property type="entry name" value="Cupredoxins - blue copper proteins"/>
    <property type="match status" value="3"/>
</dbReference>
<keyword evidence="3" id="KW-0560">Oxidoreductase</keyword>
<keyword evidence="2" id="KW-0479">Metal-binding</keyword>
<feature type="domain" description="Plastocyanin-like" evidence="7">
    <location>
        <begin position="435"/>
        <end position="546"/>
    </location>
</feature>
<dbReference type="InterPro" id="IPR002355">
    <property type="entry name" value="Cu_oxidase_Cu_BS"/>
</dbReference>
<gene>
    <name evidence="9" type="ORF">B7463_g9537</name>
</gene>
<dbReference type="AlphaFoldDB" id="A0A3E2H099"/>
<keyword evidence="10" id="KW-1185">Reference proteome</keyword>
<evidence type="ECO:0000256" key="5">
    <source>
        <dbReference type="SAM" id="SignalP"/>
    </source>
</evidence>
<keyword evidence="5" id="KW-0732">Signal</keyword>
<dbReference type="PROSITE" id="PS00080">
    <property type="entry name" value="MULTICOPPER_OXIDASE2"/>
    <property type="match status" value="1"/>
</dbReference>
<keyword evidence="4" id="KW-0186">Copper</keyword>
<evidence type="ECO:0000256" key="4">
    <source>
        <dbReference type="ARBA" id="ARBA00023008"/>
    </source>
</evidence>
<dbReference type="PANTHER" id="PTHR11709:SF145">
    <property type="entry name" value="LCC1"/>
    <property type="match status" value="1"/>
</dbReference>
<evidence type="ECO:0008006" key="11">
    <source>
        <dbReference type="Google" id="ProtNLM"/>
    </source>
</evidence>
<comment type="similarity">
    <text evidence="1">Belongs to the multicopper oxidase family.</text>
</comment>
<evidence type="ECO:0000259" key="7">
    <source>
        <dbReference type="Pfam" id="PF07731"/>
    </source>
</evidence>
<dbReference type="InterPro" id="IPR033138">
    <property type="entry name" value="Cu_oxidase_CS"/>
</dbReference>
<dbReference type="OMA" id="GQEYHYR"/>
<feature type="chain" id="PRO_5017634620" description="Multicopper oxidase" evidence="5">
    <location>
        <begin position="21"/>
        <end position="580"/>
    </location>
</feature>
<dbReference type="OrthoDB" id="2121828at2759"/>
<dbReference type="InterPro" id="IPR011707">
    <property type="entry name" value="Cu-oxidase-like_N"/>
</dbReference>
<proteinExistence type="inferred from homology"/>
<dbReference type="FunFam" id="2.60.40.420:FF:000021">
    <property type="entry name" value="Extracellular dihydrogeodin oxidase/laccase"/>
    <property type="match status" value="1"/>
</dbReference>
<organism evidence="9 10">
    <name type="scientific">Scytalidium lignicola</name>
    <name type="common">Hyphomycete</name>
    <dbReference type="NCBI Taxonomy" id="5539"/>
    <lineage>
        <taxon>Eukaryota</taxon>
        <taxon>Fungi</taxon>
        <taxon>Dikarya</taxon>
        <taxon>Ascomycota</taxon>
        <taxon>Pezizomycotina</taxon>
        <taxon>Leotiomycetes</taxon>
        <taxon>Leotiomycetes incertae sedis</taxon>
        <taxon>Scytalidium</taxon>
    </lineage>
</organism>
<dbReference type="InterPro" id="IPR011706">
    <property type="entry name" value="Cu-oxidase_C"/>
</dbReference>
<feature type="domain" description="Plastocyanin-like" evidence="8">
    <location>
        <begin position="65"/>
        <end position="182"/>
    </location>
</feature>
<dbReference type="InterPro" id="IPR045087">
    <property type="entry name" value="Cu-oxidase_fam"/>
</dbReference>
<dbReference type="STRING" id="5539.A0A3E2H099"/>
<evidence type="ECO:0000259" key="8">
    <source>
        <dbReference type="Pfam" id="PF07732"/>
    </source>
</evidence>
<dbReference type="InterPro" id="IPR001117">
    <property type="entry name" value="Cu-oxidase_2nd"/>
</dbReference>
<dbReference type="InterPro" id="IPR008972">
    <property type="entry name" value="Cupredoxin"/>
</dbReference>
<evidence type="ECO:0000256" key="2">
    <source>
        <dbReference type="ARBA" id="ARBA00022723"/>
    </source>
</evidence>
<comment type="caution">
    <text evidence="9">The sequence shown here is derived from an EMBL/GenBank/DDBJ whole genome shotgun (WGS) entry which is preliminary data.</text>
</comment>
<evidence type="ECO:0000313" key="9">
    <source>
        <dbReference type="EMBL" id="RFU26799.1"/>
    </source>
</evidence>
<dbReference type="CDD" id="cd13880">
    <property type="entry name" value="CuRO_2_MaLCC_like"/>
    <property type="match status" value="1"/>
</dbReference>
<dbReference type="EMBL" id="NCSJ02000241">
    <property type="protein sequence ID" value="RFU26799.1"/>
    <property type="molecule type" value="Genomic_DNA"/>
</dbReference>
<feature type="non-terminal residue" evidence="9">
    <location>
        <position position="1"/>
    </location>
</feature>
<protein>
    <recommendedName>
        <fullName evidence="11">Multicopper oxidase</fullName>
    </recommendedName>
</protein>
<reference evidence="9 10" key="1">
    <citation type="submission" date="2018-05" db="EMBL/GenBank/DDBJ databases">
        <title>Draft genome sequence of Scytalidium lignicola DSM 105466, a ubiquitous saprotrophic fungus.</title>
        <authorList>
            <person name="Buettner E."/>
            <person name="Gebauer A.M."/>
            <person name="Hofrichter M."/>
            <person name="Liers C."/>
            <person name="Kellner H."/>
        </authorList>
    </citation>
    <scope>NUCLEOTIDE SEQUENCE [LARGE SCALE GENOMIC DNA]</scope>
    <source>
        <strain evidence="9 10">DSM 105466</strain>
    </source>
</reference>
<evidence type="ECO:0000256" key="3">
    <source>
        <dbReference type="ARBA" id="ARBA00023002"/>
    </source>
</evidence>
<dbReference type="CDD" id="cd13854">
    <property type="entry name" value="CuRO_1_MaLCC_like"/>
    <property type="match status" value="1"/>
</dbReference>
<dbReference type="Proteomes" id="UP000258309">
    <property type="component" value="Unassembled WGS sequence"/>
</dbReference>
<dbReference type="PROSITE" id="PS00079">
    <property type="entry name" value="MULTICOPPER_OXIDASE1"/>
    <property type="match status" value="1"/>
</dbReference>
<feature type="domain" description="Plastocyanin-like" evidence="6">
    <location>
        <begin position="191"/>
        <end position="350"/>
    </location>
</feature>
<dbReference type="GO" id="GO:0005507">
    <property type="term" value="F:copper ion binding"/>
    <property type="evidence" value="ECO:0007669"/>
    <property type="project" value="InterPro"/>
</dbReference>
<dbReference type="PANTHER" id="PTHR11709">
    <property type="entry name" value="MULTI-COPPER OXIDASE"/>
    <property type="match status" value="1"/>
</dbReference>
<accession>A0A3E2H099</accession>
<sequence length="580" mass="64305">MSIIRLWTLTISVLGFKVLAQYTDDNVTLPQFLTNNPLPQGFPWGTKTANNTNMFRVIRSFDFTVKRETKAPDGYQRPVMIINGQFPGPLIEANWGDTIQVTVHNEIDHPPEGVALHWHGLLQKTSQWMDGVPGIQQCPIPPGGSFTYTFSADLYGTSWYHSHYSAQYADGIFGPMIIHGPNTLPYDIDKGPILLTDYYHAPYLDIVEGVVGTNRSATIPTSDNNLINGKNNFDCSSLPSGNKTPCKSNAGIPNFRFSPGKVHRLRLINAGAEGVQKFTIDGHNMTVIANDFVDIKPYETQVVTLGIGQRTDILVTGLPDGKGAYLMRSSIAACSSANNPNATAIVYYQHDAISQPVKTTPWLAWVNSVKNICVNDDLNKTVPWYPIQPDSPTVTETINIKFGQNNTGHWLWFMNNSSFRADYNAPVLLLSNLGNNSYPDDPEWNVYDFYSNSSIRIILNNPAPVAHPMHLHGHNFFVLNVGTGAWDDSTIINPTNPQRRDVQILPGAGYLVLQFNADNPGVWPLHCHISWHVSGGLYVSVLERPDDIAKLQIPSIMAQTCRDWAIFTNGTVIDQIDSGL</sequence>
<name>A0A3E2H099_SCYLI</name>
<evidence type="ECO:0000259" key="6">
    <source>
        <dbReference type="Pfam" id="PF00394"/>
    </source>
</evidence>